<feature type="chain" id="PRO_5039203982" evidence="2">
    <location>
        <begin position="30"/>
        <end position="64"/>
    </location>
</feature>
<name>A0A5C4JLQ8_9ACTN</name>
<evidence type="ECO:0000313" key="4">
    <source>
        <dbReference type="Proteomes" id="UP000309174"/>
    </source>
</evidence>
<comment type="caution">
    <text evidence="3">The sequence shown here is derived from an EMBL/GenBank/DDBJ whole genome shotgun (WGS) entry which is preliminary data.</text>
</comment>
<organism evidence="3 4">
    <name type="scientific">Actinomadura soli</name>
    <dbReference type="NCBI Taxonomy" id="2508997"/>
    <lineage>
        <taxon>Bacteria</taxon>
        <taxon>Bacillati</taxon>
        <taxon>Actinomycetota</taxon>
        <taxon>Actinomycetes</taxon>
        <taxon>Streptosporangiales</taxon>
        <taxon>Thermomonosporaceae</taxon>
        <taxon>Actinomadura</taxon>
    </lineage>
</organism>
<evidence type="ECO:0000256" key="1">
    <source>
        <dbReference type="SAM" id="MobiDB-lite"/>
    </source>
</evidence>
<evidence type="ECO:0000313" key="3">
    <source>
        <dbReference type="EMBL" id="TMR06991.1"/>
    </source>
</evidence>
<feature type="compositionally biased region" description="Acidic residues" evidence="1">
    <location>
        <begin position="47"/>
        <end position="64"/>
    </location>
</feature>
<dbReference type="RefSeq" id="WP_138643362.1">
    <property type="nucleotide sequence ID" value="NZ_VCKW01000006.1"/>
</dbReference>
<proteinExistence type="predicted"/>
<dbReference type="Proteomes" id="UP000309174">
    <property type="component" value="Unassembled WGS sequence"/>
</dbReference>
<keyword evidence="4" id="KW-1185">Reference proteome</keyword>
<dbReference type="OrthoDB" id="9951288at2"/>
<reference evidence="3 4" key="1">
    <citation type="submission" date="2019-05" db="EMBL/GenBank/DDBJ databases">
        <title>Draft genome sequence of Actinomadura sp. 14C53.</title>
        <authorList>
            <person name="Saricaoglu S."/>
            <person name="Isik K."/>
        </authorList>
    </citation>
    <scope>NUCLEOTIDE SEQUENCE [LARGE SCALE GENOMIC DNA]</scope>
    <source>
        <strain evidence="3 4">14C53</strain>
    </source>
</reference>
<keyword evidence="2" id="KW-0732">Signal</keyword>
<dbReference type="AlphaFoldDB" id="A0A5C4JLQ8"/>
<accession>A0A5C4JLQ8</accession>
<gene>
    <name evidence="3" type="ORF">ETD83_02290</name>
</gene>
<feature type="signal peptide" evidence="2">
    <location>
        <begin position="1"/>
        <end position="29"/>
    </location>
</feature>
<protein>
    <submittedName>
        <fullName evidence="3">Uncharacterized protein</fullName>
    </submittedName>
</protein>
<sequence length="64" mass="6465">MLPKLLQAFFKGLFAVVMTLMPTSVPAVATLVAVSSTMAITAGCAAGDDDDGGDDEDNDGGDDD</sequence>
<feature type="region of interest" description="Disordered" evidence="1">
    <location>
        <begin position="44"/>
        <end position="64"/>
    </location>
</feature>
<evidence type="ECO:0000256" key="2">
    <source>
        <dbReference type="SAM" id="SignalP"/>
    </source>
</evidence>
<dbReference type="EMBL" id="VCKW01000006">
    <property type="protein sequence ID" value="TMR06991.1"/>
    <property type="molecule type" value="Genomic_DNA"/>
</dbReference>